<evidence type="ECO:0000313" key="2">
    <source>
        <dbReference type="Proteomes" id="UP001152523"/>
    </source>
</evidence>
<dbReference type="Proteomes" id="UP001152523">
    <property type="component" value="Unassembled WGS sequence"/>
</dbReference>
<dbReference type="AlphaFoldDB" id="A0AAV0D283"/>
<organism evidence="1 2">
    <name type="scientific">Cuscuta epithymum</name>
    <dbReference type="NCBI Taxonomy" id="186058"/>
    <lineage>
        <taxon>Eukaryota</taxon>
        <taxon>Viridiplantae</taxon>
        <taxon>Streptophyta</taxon>
        <taxon>Embryophyta</taxon>
        <taxon>Tracheophyta</taxon>
        <taxon>Spermatophyta</taxon>
        <taxon>Magnoliopsida</taxon>
        <taxon>eudicotyledons</taxon>
        <taxon>Gunneridae</taxon>
        <taxon>Pentapetalae</taxon>
        <taxon>asterids</taxon>
        <taxon>lamiids</taxon>
        <taxon>Solanales</taxon>
        <taxon>Convolvulaceae</taxon>
        <taxon>Cuscuteae</taxon>
        <taxon>Cuscuta</taxon>
        <taxon>Cuscuta subgen. Cuscuta</taxon>
    </lineage>
</organism>
<dbReference type="EMBL" id="CAMAPF010000064">
    <property type="protein sequence ID" value="CAH9090443.1"/>
    <property type="molecule type" value="Genomic_DNA"/>
</dbReference>
<reference evidence="1" key="1">
    <citation type="submission" date="2022-07" db="EMBL/GenBank/DDBJ databases">
        <authorList>
            <person name="Macas J."/>
            <person name="Novak P."/>
            <person name="Neumann P."/>
        </authorList>
    </citation>
    <scope>NUCLEOTIDE SEQUENCE</scope>
</reference>
<sequence length="104" mass="11493">MYRRRRSLGHMGEKSINHKMNYKKLTNPLIHGGKRGALCTLRCAAGEGEGSVSVNFVRSKKEEGLKEVSIANGQQIGPIKHTMGQWLFPCDGPGRGGTLLCFFF</sequence>
<accession>A0AAV0D283</accession>
<keyword evidence="2" id="KW-1185">Reference proteome</keyword>
<evidence type="ECO:0008006" key="3">
    <source>
        <dbReference type="Google" id="ProtNLM"/>
    </source>
</evidence>
<evidence type="ECO:0000313" key="1">
    <source>
        <dbReference type="EMBL" id="CAH9090443.1"/>
    </source>
</evidence>
<protein>
    <recommendedName>
        <fullName evidence="3">Ribosomal protein L2</fullName>
    </recommendedName>
</protein>
<proteinExistence type="predicted"/>
<gene>
    <name evidence="1" type="ORF">CEPIT_LOCUS11264</name>
</gene>
<comment type="caution">
    <text evidence="1">The sequence shown here is derived from an EMBL/GenBank/DDBJ whole genome shotgun (WGS) entry which is preliminary data.</text>
</comment>
<name>A0AAV0D283_9ASTE</name>